<dbReference type="AlphaFoldDB" id="A0A518CJ56"/>
<keyword evidence="2" id="KW-1185">Reference proteome</keyword>
<dbReference type="Proteomes" id="UP000317178">
    <property type="component" value="Chromosome"/>
</dbReference>
<sequence length="66" mass="7541">MRALHDPETEVLFNLDGVDVWDGLSRATSGRGRATDWELLQIYQNRDLWNQVRGILNGIEVGNPFD</sequence>
<evidence type="ECO:0000313" key="1">
    <source>
        <dbReference type="EMBL" id="QDU79258.1"/>
    </source>
</evidence>
<organism evidence="1 2">
    <name type="scientific">Polystyrenella longa</name>
    <dbReference type="NCBI Taxonomy" id="2528007"/>
    <lineage>
        <taxon>Bacteria</taxon>
        <taxon>Pseudomonadati</taxon>
        <taxon>Planctomycetota</taxon>
        <taxon>Planctomycetia</taxon>
        <taxon>Planctomycetales</taxon>
        <taxon>Planctomycetaceae</taxon>
        <taxon>Polystyrenella</taxon>
    </lineage>
</organism>
<reference evidence="1 2" key="1">
    <citation type="submission" date="2019-02" db="EMBL/GenBank/DDBJ databases">
        <title>Deep-cultivation of Planctomycetes and their phenomic and genomic characterization uncovers novel biology.</title>
        <authorList>
            <person name="Wiegand S."/>
            <person name="Jogler M."/>
            <person name="Boedeker C."/>
            <person name="Pinto D."/>
            <person name="Vollmers J."/>
            <person name="Rivas-Marin E."/>
            <person name="Kohn T."/>
            <person name="Peeters S.H."/>
            <person name="Heuer A."/>
            <person name="Rast P."/>
            <person name="Oberbeckmann S."/>
            <person name="Bunk B."/>
            <person name="Jeske O."/>
            <person name="Meyerdierks A."/>
            <person name="Storesund J.E."/>
            <person name="Kallscheuer N."/>
            <person name="Luecker S."/>
            <person name="Lage O.M."/>
            <person name="Pohl T."/>
            <person name="Merkel B.J."/>
            <person name="Hornburger P."/>
            <person name="Mueller R.-W."/>
            <person name="Bruemmer F."/>
            <person name="Labrenz M."/>
            <person name="Spormann A.M."/>
            <person name="Op den Camp H."/>
            <person name="Overmann J."/>
            <person name="Amann R."/>
            <person name="Jetten M.S.M."/>
            <person name="Mascher T."/>
            <person name="Medema M.H."/>
            <person name="Devos D.P."/>
            <person name="Kaster A.-K."/>
            <person name="Ovreas L."/>
            <person name="Rohde M."/>
            <person name="Galperin M.Y."/>
            <person name="Jogler C."/>
        </authorList>
    </citation>
    <scope>NUCLEOTIDE SEQUENCE [LARGE SCALE GENOMIC DNA]</scope>
    <source>
        <strain evidence="1 2">Pla110</strain>
    </source>
</reference>
<name>A0A518CJ56_9PLAN</name>
<accession>A0A518CJ56</accession>
<protein>
    <submittedName>
        <fullName evidence="1">Uncharacterized protein</fullName>
    </submittedName>
</protein>
<dbReference type="OrthoDB" id="9554197at2"/>
<dbReference type="EMBL" id="CP036281">
    <property type="protein sequence ID" value="QDU79258.1"/>
    <property type="molecule type" value="Genomic_DNA"/>
</dbReference>
<evidence type="ECO:0000313" key="2">
    <source>
        <dbReference type="Proteomes" id="UP000317178"/>
    </source>
</evidence>
<gene>
    <name evidence="1" type="ORF">Pla110_09640</name>
</gene>
<dbReference type="RefSeq" id="WP_144993723.1">
    <property type="nucleotide sequence ID" value="NZ_CP036281.1"/>
</dbReference>
<dbReference type="KEGG" id="plon:Pla110_09640"/>
<proteinExistence type="predicted"/>